<evidence type="ECO:0000256" key="1">
    <source>
        <dbReference type="ARBA" id="ARBA00005788"/>
    </source>
</evidence>
<dbReference type="Proteomes" id="UP000219338">
    <property type="component" value="Unassembled WGS sequence"/>
</dbReference>
<dbReference type="AlphaFoldDB" id="A0A284QR82"/>
<keyword evidence="4" id="KW-1185">Reference proteome</keyword>
<proteinExistence type="inferred from homology"/>
<organism evidence="3 4">
    <name type="scientific">Armillaria ostoyae</name>
    <name type="common">Armillaria root rot fungus</name>
    <dbReference type="NCBI Taxonomy" id="47428"/>
    <lineage>
        <taxon>Eukaryota</taxon>
        <taxon>Fungi</taxon>
        <taxon>Dikarya</taxon>
        <taxon>Basidiomycota</taxon>
        <taxon>Agaricomycotina</taxon>
        <taxon>Agaricomycetes</taxon>
        <taxon>Agaricomycetidae</taxon>
        <taxon>Agaricales</taxon>
        <taxon>Marasmiineae</taxon>
        <taxon>Physalacriaceae</taxon>
        <taxon>Armillaria</taxon>
    </lineage>
</organism>
<feature type="domain" description="Mug135-like C-terminal" evidence="2">
    <location>
        <begin position="98"/>
        <end position="135"/>
    </location>
</feature>
<dbReference type="OrthoDB" id="10483183at2759"/>
<protein>
    <recommendedName>
        <fullName evidence="2">Mug135-like C-terminal domain-containing protein</fullName>
    </recommendedName>
</protein>
<comment type="similarity">
    <text evidence="1">Belongs to the UPF0612 family.</text>
</comment>
<evidence type="ECO:0000259" key="2">
    <source>
        <dbReference type="Pfam" id="PF08593"/>
    </source>
</evidence>
<evidence type="ECO:0000313" key="3">
    <source>
        <dbReference type="EMBL" id="SJK98989.1"/>
    </source>
</evidence>
<accession>A0A284QR82</accession>
<dbReference type="STRING" id="47428.A0A284QR82"/>
<sequence>MAQRIEERLERIDENDKNIGSKIGDLDSRFDDVDSKLEDIDMEVLTDSIDEAIKESLSLDESLAFESVERMAAMNHNTNIYHPVKDKGKPVPSSNSILAEVPFPGGEKPTSRSLPLLKDTAVIDSLSDNKLARHYESIILEKLYRRIGISASRLFGMCHTKIQSRLRLSCRLQSSLI</sequence>
<dbReference type="EMBL" id="FUEG01000001">
    <property type="protein sequence ID" value="SJK98989.1"/>
    <property type="molecule type" value="Genomic_DNA"/>
</dbReference>
<name>A0A284QR82_ARMOS</name>
<dbReference type="InterPro" id="IPR013902">
    <property type="entry name" value="Mug135-like_C"/>
</dbReference>
<reference evidence="4" key="1">
    <citation type="journal article" date="2017" name="Nat. Ecol. Evol.">
        <title>Genome expansion and lineage-specific genetic innovations in the forest pathogenic fungi Armillaria.</title>
        <authorList>
            <person name="Sipos G."/>
            <person name="Prasanna A.N."/>
            <person name="Walter M.C."/>
            <person name="O'Connor E."/>
            <person name="Balint B."/>
            <person name="Krizsan K."/>
            <person name="Kiss B."/>
            <person name="Hess J."/>
            <person name="Varga T."/>
            <person name="Slot J."/>
            <person name="Riley R."/>
            <person name="Boka B."/>
            <person name="Rigling D."/>
            <person name="Barry K."/>
            <person name="Lee J."/>
            <person name="Mihaltcheva S."/>
            <person name="LaButti K."/>
            <person name="Lipzen A."/>
            <person name="Waldron R."/>
            <person name="Moloney N.M."/>
            <person name="Sperisen C."/>
            <person name="Kredics L."/>
            <person name="Vagvoelgyi C."/>
            <person name="Patrignani A."/>
            <person name="Fitzpatrick D."/>
            <person name="Nagy I."/>
            <person name="Doyle S."/>
            <person name="Anderson J.B."/>
            <person name="Grigoriev I.V."/>
            <person name="Gueldener U."/>
            <person name="Muensterkoetter M."/>
            <person name="Nagy L.G."/>
        </authorList>
    </citation>
    <scope>NUCLEOTIDE SEQUENCE [LARGE SCALE GENOMIC DNA]</scope>
    <source>
        <strain evidence="4">C18/9</strain>
    </source>
</reference>
<gene>
    <name evidence="3" type="ORF">ARMOST_02270</name>
</gene>
<evidence type="ECO:0000313" key="4">
    <source>
        <dbReference type="Proteomes" id="UP000219338"/>
    </source>
</evidence>
<dbReference type="Pfam" id="PF08593">
    <property type="entry name" value="Mug135_C"/>
    <property type="match status" value="1"/>
</dbReference>